<evidence type="ECO:0008006" key="4">
    <source>
        <dbReference type="Google" id="ProtNLM"/>
    </source>
</evidence>
<dbReference type="EMBL" id="FOXP01000005">
    <property type="protein sequence ID" value="SFP68875.1"/>
    <property type="molecule type" value="Genomic_DNA"/>
</dbReference>
<sequence length="124" mass="13971">MINHDGFPTQAPAFAGVHHEGARMSPRTDDRTALEAAWLHLTRVELPALAAEREWPVRADHCFQRILLDHAVNGRWYDHIADRPAYRHLDAVRLAAAIALGRDVIAGRADLAALNRQSLRWRGK</sequence>
<evidence type="ECO:0000256" key="1">
    <source>
        <dbReference type="SAM" id="MobiDB-lite"/>
    </source>
</evidence>
<keyword evidence="3" id="KW-1185">Reference proteome</keyword>
<dbReference type="AlphaFoldDB" id="A0A1I5SDS2"/>
<reference evidence="2 3" key="1">
    <citation type="submission" date="2016-10" db="EMBL/GenBank/DDBJ databases">
        <authorList>
            <person name="de Groot N.N."/>
        </authorList>
    </citation>
    <scope>NUCLEOTIDE SEQUENCE [LARGE SCALE GENOMIC DNA]</scope>
    <source>
        <strain evidence="2 3">CGMCC 1.9113</strain>
    </source>
</reference>
<name>A0A1I5SDS2_9SPHN</name>
<evidence type="ECO:0000313" key="2">
    <source>
        <dbReference type="EMBL" id="SFP68875.1"/>
    </source>
</evidence>
<feature type="compositionally biased region" description="Basic and acidic residues" evidence="1">
    <location>
        <begin position="17"/>
        <end position="26"/>
    </location>
</feature>
<organism evidence="2 3">
    <name type="scientific">Sphingomonas rubra</name>
    <dbReference type="NCBI Taxonomy" id="634430"/>
    <lineage>
        <taxon>Bacteria</taxon>
        <taxon>Pseudomonadati</taxon>
        <taxon>Pseudomonadota</taxon>
        <taxon>Alphaproteobacteria</taxon>
        <taxon>Sphingomonadales</taxon>
        <taxon>Sphingomonadaceae</taxon>
        <taxon>Sphingomonas</taxon>
    </lineage>
</organism>
<gene>
    <name evidence="2" type="ORF">SAMN04488241_105160</name>
</gene>
<feature type="region of interest" description="Disordered" evidence="1">
    <location>
        <begin position="1"/>
        <end position="26"/>
    </location>
</feature>
<accession>A0A1I5SDS2</accession>
<proteinExistence type="predicted"/>
<dbReference type="Proteomes" id="UP000199586">
    <property type="component" value="Unassembled WGS sequence"/>
</dbReference>
<dbReference type="STRING" id="634430.SAMN04488241_105160"/>
<protein>
    <recommendedName>
        <fullName evidence="4">GCN5-related N-acetyltransferase</fullName>
    </recommendedName>
</protein>
<evidence type="ECO:0000313" key="3">
    <source>
        <dbReference type="Proteomes" id="UP000199586"/>
    </source>
</evidence>